<feature type="compositionally biased region" description="Low complexity" evidence="5">
    <location>
        <begin position="1"/>
        <end position="23"/>
    </location>
</feature>
<dbReference type="PIRSF" id="PIRSF019455">
    <property type="entry name" value="CopR_AtkY"/>
    <property type="match status" value="1"/>
</dbReference>
<accession>A0A2W5NTK6</accession>
<dbReference type="GO" id="GO:0045892">
    <property type="term" value="P:negative regulation of DNA-templated transcription"/>
    <property type="evidence" value="ECO:0007669"/>
    <property type="project" value="InterPro"/>
</dbReference>
<organism evidence="6 7">
    <name type="scientific">Novosphingobium pentaromativorans</name>
    <dbReference type="NCBI Taxonomy" id="205844"/>
    <lineage>
        <taxon>Bacteria</taxon>
        <taxon>Pseudomonadati</taxon>
        <taxon>Pseudomonadota</taxon>
        <taxon>Alphaproteobacteria</taxon>
        <taxon>Sphingomonadales</taxon>
        <taxon>Sphingomonadaceae</taxon>
        <taxon>Novosphingobium</taxon>
    </lineage>
</organism>
<keyword evidence="2" id="KW-0805">Transcription regulation</keyword>
<dbReference type="InterPro" id="IPR036388">
    <property type="entry name" value="WH-like_DNA-bd_sf"/>
</dbReference>
<feature type="region of interest" description="Disordered" evidence="5">
    <location>
        <begin position="1"/>
        <end position="28"/>
    </location>
</feature>
<protein>
    <submittedName>
        <fullName evidence="6">CopY family transcriptional repressor</fullName>
    </submittedName>
</protein>
<dbReference type="Proteomes" id="UP000249082">
    <property type="component" value="Unassembled WGS sequence"/>
</dbReference>
<evidence type="ECO:0000256" key="5">
    <source>
        <dbReference type="SAM" id="MobiDB-lite"/>
    </source>
</evidence>
<dbReference type="SUPFAM" id="SSF46785">
    <property type="entry name" value="Winged helix' DNA-binding domain"/>
    <property type="match status" value="1"/>
</dbReference>
<comment type="caution">
    <text evidence="6">The sequence shown here is derived from an EMBL/GenBank/DDBJ whole genome shotgun (WGS) entry which is preliminary data.</text>
</comment>
<keyword evidence="3" id="KW-0238">DNA-binding</keyword>
<dbReference type="InterPro" id="IPR036390">
    <property type="entry name" value="WH_DNA-bd_sf"/>
</dbReference>
<evidence type="ECO:0000313" key="7">
    <source>
        <dbReference type="Proteomes" id="UP000249082"/>
    </source>
</evidence>
<keyword evidence="4" id="KW-0804">Transcription</keyword>
<proteinExistence type="inferred from homology"/>
<gene>
    <name evidence="6" type="ORF">DI555_01935</name>
</gene>
<dbReference type="GO" id="GO:0003677">
    <property type="term" value="F:DNA binding"/>
    <property type="evidence" value="ECO:0007669"/>
    <property type="project" value="UniProtKB-KW"/>
</dbReference>
<comment type="similarity">
    <text evidence="1">Belongs to the BlaI transcriptional regulatory family.</text>
</comment>
<dbReference type="Gene3D" id="1.10.4040.10">
    <property type="entry name" value="Penicillinase repressor domain"/>
    <property type="match status" value="1"/>
</dbReference>
<reference evidence="6 7" key="1">
    <citation type="submission" date="2017-08" db="EMBL/GenBank/DDBJ databases">
        <title>Infants hospitalized years apart are colonized by the same room-sourced microbial strains.</title>
        <authorList>
            <person name="Brooks B."/>
            <person name="Olm M.R."/>
            <person name="Firek B.A."/>
            <person name="Baker R."/>
            <person name="Thomas B.C."/>
            <person name="Morowitz M.J."/>
            <person name="Banfield J.F."/>
        </authorList>
    </citation>
    <scope>NUCLEOTIDE SEQUENCE [LARGE SCALE GENOMIC DNA]</scope>
    <source>
        <strain evidence="6">S2_005_002_R2_33</strain>
    </source>
</reference>
<dbReference type="InterPro" id="IPR005650">
    <property type="entry name" value="BlaI_family"/>
</dbReference>
<name>A0A2W5NTK6_9SPHN</name>
<evidence type="ECO:0000313" key="6">
    <source>
        <dbReference type="EMBL" id="PZQ56911.1"/>
    </source>
</evidence>
<sequence length="145" mass="15746">MEARLPADSSSAPLAAAPAASSDQPERISDAEHAVMEVLWQRSPLTAAEVCEQVCEPRGWSLATVKTLLSRLVTKQALATEPDGKRFLYSPRVAREAYVGSESRRLVDRLFGGRAAPLFAHLAESDALTEDDIAEIEALLKELKS</sequence>
<dbReference type="AlphaFoldDB" id="A0A2W5NTK6"/>
<dbReference type="EMBL" id="QFPX01000002">
    <property type="protein sequence ID" value="PZQ56911.1"/>
    <property type="molecule type" value="Genomic_DNA"/>
</dbReference>
<dbReference type="Pfam" id="PF03965">
    <property type="entry name" value="Penicillinase_R"/>
    <property type="match status" value="1"/>
</dbReference>
<evidence type="ECO:0000256" key="4">
    <source>
        <dbReference type="ARBA" id="ARBA00023163"/>
    </source>
</evidence>
<dbReference type="Gene3D" id="1.10.10.10">
    <property type="entry name" value="Winged helix-like DNA-binding domain superfamily/Winged helix DNA-binding domain"/>
    <property type="match status" value="1"/>
</dbReference>
<evidence type="ECO:0000256" key="1">
    <source>
        <dbReference type="ARBA" id="ARBA00011046"/>
    </source>
</evidence>
<evidence type="ECO:0000256" key="3">
    <source>
        <dbReference type="ARBA" id="ARBA00023125"/>
    </source>
</evidence>
<evidence type="ECO:0000256" key="2">
    <source>
        <dbReference type="ARBA" id="ARBA00023015"/>
    </source>
</evidence>